<feature type="non-terminal residue" evidence="2">
    <location>
        <position position="2563"/>
    </location>
</feature>
<evidence type="ECO:0000313" key="4">
    <source>
        <dbReference type="Proteomes" id="UP001152797"/>
    </source>
</evidence>
<dbReference type="EMBL" id="CAMXCT020001248">
    <property type="protein sequence ID" value="CAL1141654.1"/>
    <property type="molecule type" value="Genomic_DNA"/>
</dbReference>
<reference evidence="2" key="1">
    <citation type="submission" date="2022-10" db="EMBL/GenBank/DDBJ databases">
        <authorList>
            <person name="Chen Y."/>
            <person name="Dougan E. K."/>
            <person name="Chan C."/>
            <person name="Rhodes N."/>
            <person name="Thang M."/>
        </authorList>
    </citation>
    <scope>NUCLEOTIDE SEQUENCE</scope>
</reference>
<dbReference type="EMBL" id="CAMXCT030001248">
    <property type="protein sequence ID" value="CAL4775591.1"/>
    <property type="molecule type" value="Genomic_DNA"/>
</dbReference>
<feature type="region of interest" description="Disordered" evidence="1">
    <location>
        <begin position="20"/>
        <end position="64"/>
    </location>
</feature>
<comment type="caution">
    <text evidence="2">The sequence shown here is derived from an EMBL/GenBank/DDBJ whole genome shotgun (WGS) entry which is preliminary data.</text>
</comment>
<feature type="compositionally biased region" description="Pro residues" evidence="1">
    <location>
        <begin position="356"/>
        <end position="367"/>
    </location>
</feature>
<protein>
    <submittedName>
        <fullName evidence="2">Uncharacterized protein</fullName>
    </submittedName>
</protein>
<feature type="compositionally biased region" description="Basic and acidic residues" evidence="1">
    <location>
        <begin position="568"/>
        <end position="583"/>
    </location>
</feature>
<feature type="region of interest" description="Disordered" evidence="1">
    <location>
        <begin position="568"/>
        <end position="616"/>
    </location>
</feature>
<sequence length="2563" mass="283417">VVSLLRQAAGLLEAAVNHGNQGESASAGEPAASDQWSLLGTSSLPGSPPLTPSRGGPSAGYSTYDKVAESIPPLPQHCLDLCSRLGGSDSPAVRARRAWQAGHWAKAVVGGKIVKPRPTPKLSQRSTLYIIVQGPRIDKPSKAEAQVYCLALGIDYPAEVFPAMPKRWQSQVARRQNGLMIALPLTWLQNQFNGEVMSIPQIFWAPSKAVTVPAMIEEDDGAENRGNLSRLRHGWFDGFQPGGDFLHEASRSSDRAGGDPVDAPEIFPSGNTLSLEADSWIQGAAEGRVGFYSAMEEEVFPRPAARPKGQAAPKKGQKKPSVAKLAEQLSTLSSSCPHDEPAARTSRRSRFIEDVGPPPRIKQPPSTPAAGVGLPEVMAGEEPNALLRGEIGSSSSSTSISMKGSARRERLLNELAQRKGNFMLRVAQNAFRRLKPVDPVPAKLDEFGAKPIFAKYLERQGGFSGARDLELIMWLLAQVADQMLQQDHQGAMELMALVLVTLQAAMDGNEWEVAWLLSLQEDPPPGLWFVLSSASIFESSVEGILTALSSRMSSNNSVFCQGVGHHIDKEVRDSPSQEREERGGGQASSKASAKKSKQTQERRRKRRGGRMTQPAVRAALPKPFSSFCGIQDAFVSEDFVHDQGHQVDAEGFPDHEPQQPFSRDEIQCSLSQDPNAYVPGSKPARLKESAKSAWDKLQDFSFSKWCRTVCSKILTSRTAFAQFVRSTLHIERSSLQNPEKVLFPLPIPKPGVFEPRKYGSRARKQKSFDQAFHCTVMALNYLHADFRFVAPEALAKEPSEAQLALLGRLCSGQFSVPGSGRRSTSLVALLADLSDFLTWEGLGGDGYHRGFHGAPGGLREATEVEPDLSKRAEELCPYRSLDASRLKITGEAKWVSDLEGTQAFASWQRLEQGPYVRTKHGDQFGRTFLEDHGLFCQREELRADSIFRGREVLQGLVTDDFFTVSVETAEKRDPENTPATTQSRALQRFQLAKQAYQKADLKGSDDKDLVDPTRAKLIGGQIDSSLSTRRLGLTTLAAPAKKRLALAYLSVEVSQLPYTADALYVFWRLGACAHVPTAFDERLGQSLQATVVDATKLDADKPKLVALPRGVAEELLVLALLAPFLATNLSAGFANASFCCMPSPLSRGQSPLEDRQKERRLCKNAHSGRGYDQPRGYNPLEEKTLEGTELALRSLAILKLCADLRKPGLLEQPRKPKMRRLEEWIALLELGLAEENWAASCAYGSPHQKEFVFLSTGLPAGNLHRKCTRDHQHIPIQGKWTKQSAVYTDKLAWALAECFHQGLTVMHREARQHSPKTQGLESFLCNDVLLSHSWKVLKHWHWAKPTHINIQETSTTCRLQAMDAKGRGHSTCRLALRLKEDFLRWRAREGTSTAGLLDFWILRDPTWLLLWLCTSLGLSAGSLPLSRPLNIFWVFVTWGAANGAPGESHGTALQPRDARDKRRAQSRAGAILPTGRPVLGQIQHYRDKLLEQFGAWLEGQGLTIDVLLDSGATDIETLNLVLEKYGRALHAAGQTMRVRFQKLLEDQVWTEKREAELQRALMKWDTIIRNWPDTWRCKHERLVCSSVNDFMNLLGDYLAGKAPETLVKRANSMVFLHSTLQQLGFFWPLDEPEMYRIIKILHSSGHRTSRLKSILEAITFCRYSFDIVGLHPITVSKRCLGATGGDVASKLNQATPLTVADIRHFHMCLDTGDTWDRVFSGAALFCIYARARWSDFIHGNCIRLDELESSGKVAYADMEVQTHKTMKAAANKFKFLDLVVSGSGIFGDDWVRSWIDALNNIGVDPFSNEPGKTLMPAPAADGTPFKEPWRVMRFNKNYAPDSSLDVGAVSLLESDAESPAVEASVDEALDEALQVVEDDKEVLEEEHFTSSSSENDAESVEYNATPKDAHQILRIESQTLKVGTEGPKLDDADHGTEIKLQWCFQRRGVAFEMCDLVSWDVSQRWLATMFAAYSTDPPPGFGKVSLQQLVSADKAMWTILARDLSSVKPDNSLQTDPSVLEAATLEESVTSPGISEKLTAKDCFTDVSTGTEARKVLFENILFLEVFAGTSSLTIEVLKTNLRGVAIDRSADRAKGPITILDLTNDEDLQFLMDFIRQESRNLCLIHFAPPCGTCSAARKRKLPPEVQAELKQAGITPPQPAKELEKDERNLRLDLGEHVRHVLQGKRPPKLTLEALLKSSLGLQKAVLKRVKEPEDAELIAICDPSTGQARLYGLNSLPFGATGSVAGFLRVSSALYYILSMGLKVWCSAFFDDLPTLAADASAASTDRCVGFLFDLLGMKFATEGKKCQLFSEEMRALGLIFDLAKFDEGVVFIKHAPERRQELLEKIKAILAADQLSPKEAGSFKGRIQWFESFLFGRTANLAIHRLGKRALSKGGRTGYKLDAELKSSLDFLQKRVEHGAPLQLPAATEQAVLIFTDGAFEEETGAGSIGGVLLDHNGKAISYFSEEVPRLLMELFLKESENPIYLIELLAVHVAAFLWGGQTFGRYIVMCIDNEASRMATLLGNVVVQLFVQEEDRSQWKDMGFERHFIVVYLDQIHA</sequence>
<name>A0A9P1FSU2_9DINO</name>
<feature type="non-terminal residue" evidence="2">
    <location>
        <position position="1"/>
    </location>
</feature>
<evidence type="ECO:0000313" key="2">
    <source>
        <dbReference type="EMBL" id="CAI3988279.1"/>
    </source>
</evidence>
<dbReference type="EMBL" id="CAMXCT010001248">
    <property type="protein sequence ID" value="CAI3988279.1"/>
    <property type="molecule type" value="Genomic_DNA"/>
</dbReference>
<gene>
    <name evidence="2" type="ORF">C1SCF055_LOCUS15478</name>
</gene>
<keyword evidence="4" id="KW-1185">Reference proteome</keyword>
<accession>A0A9P1FSU2</accession>
<feature type="region of interest" description="Disordered" evidence="1">
    <location>
        <begin position="303"/>
        <end position="371"/>
    </location>
</feature>
<feature type="compositionally biased region" description="Basic residues" evidence="1">
    <location>
        <begin position="592"/>
        <end position="609"/>
    </location>
</feature>
<evidence type="ECO:0000256" key="1">
    <source>
        <dbReference type="SAM" id="MobiDB-lite"/>
    </source>
</evidence>
<reference evidence="3 4" key="2">
    <citation type="submission" date="2024-05" db="EMBL/GenBank/DDBJ databases">
        <authorList>
            <person name="Chen Y."/>
            <person name="Shah S."/>
            <person name="Dougan E. K."/>
            <person name="Thang M."/>
            <person name="Chan C."/>
        </authorList>
    </citation>
    <scope>NUCLEOTIDE SEQUENCE [LARGE SCALE GENOMIC DNA]</scope>
</reference>
<dbReference type="SUPFAM" id="SSF56672">
    <property type="entry name" value="DNA/RNA polymerases"/>
    <property type="match status" value="1"/>
</dbReference>
<dbReference type="Proteomes" id="UP001152797">
    <property type="component" value="Unassembled WGS sequence"/>
</dbReference>
<dbReference type="InterPro" id="IPR043502">
    <property type="entry name" value="DNA/RNA_pol_sf"/>
</dbReference>
<feature type="compositionally biased region" description="Low complexity" evidence="1">
    <location>
        <begin position="22"/>
        <end position="45"/>
    </location>
</feature>
<proteinExistence type="predicted"/>
<organism evidence="2">
    <name type="scientific">Cladocopium goreaui</name>
    <dbReference type="NCBI Taxonomy" id="2562237"/>
    <lineage>
        <taxon>Eukaryota</taxon>
        <taxon>Sar</taxon>
        <taxon>Alveolata</taxon>
        <taxon>Dinophyceae</taxon>
        <taxon>Suessiales</taxon>
        <taxon>Symbiodiniaceae</taxon>
        <taxon>Cladocopium</taxon>
    </lineage>
</organism>
<evidence type="ECO:0000313" key="3">
    <source>
        <dbReference type="EMBL" id="CAL4775591.1"/>
    </source>
</evidence>